<dbReference type="Pfam" id="PF06197">
    <property type="entry name" value="DUF998"/>
    <property type="match status" value="1"/>
</dbReference>
<dbReference type="EMBL" id="SGWY01000004">
    <property type="protein sequence ID" value="RZS63401.1"/>
    <property type="molecule type" value="Genomic_DNA"/>
</dbReference>
<sequence length="429" mass="44863">MPRGIRPAVAPVPRGVVDTRNGGWHAGATRPSHRRPHERTGCLVTESSSISRVLRHPAASAESLESIALILGAAFFAVGWAVSLVVFWGRDLPIAGPGSLGEYVGIGGAVTALIAFVLGRVLIARHRHPAVVHDASSGLDAPGARLHWFDVAALAIAHAVIALLGWIGVADVLEQSFVGAVVFPLAGAILAGVAFALTAYVTFLSSVHLTPMLLSLVLAVFLVVGAFAAMLSASDPQWWKENLSALGMSDEASALAFNITLIVAGALVTIIARYATASLPTTTREELRGRAVLRVGLVLIGIFLACVGIFPVDEFFLVHNTVATGMAVIFAAIVVGLRWLVPAMPRVFILLGYAYVGVIVLLGVFFAIGYYNLTAVELVAGVLIFSWIIVFLRNTGTMRPAATSVPASPEAGMRTGPDAAASDPVTVSS</sequence>
<feature type="transmembrane region" description="Helical" evidence="2">
    <location>
        <begin position="374"/>
        <end position="392"/>
    </location>
</feature>
<keyword evidence="4" id="KW-1185">Reference proteome</keyword>
<feature type="transmembrane region" description="Helical" evidence="2">
    <location>
        <begin position="213"/>
        <end position="232"/>
    </location>
</feature>
<proteinExistence type="predicted"/>
<feature type="transmembrane region" description="Helical" evidence="2">
    <location>
        <begin position="100"/>
        <end position="123"/>
    </location>
</feature>
<feature type="transmembrane region" description="Helical" evidence="2">
    <location>
        <begin position="181"/>
        <end position="201"/>
    </location>
</feature>
<keyword evidence="2" id="KW-0472">Membrane</keyword>
<evidence type="ECO:0000256" key="1">
    <source>
        <dbReference type="SAM" id="MobiDB-lite"/>
    </source>
</evidence>
<reference evidence="3 4" key="1">
    <citation type="submission" date="2019-02" db="EMBL/GenBank/DDBJ databases">
        <title>Genomic Encyclopedia of Type Strains, Phase IV (KMG-IV): sequencing the most valuable type-strain genomes for metagenomic binning, comparative biology and taxonomic classification.</title>
        <authorList>
            <person name="Goeker M."/>
        </authorList>
    </citation>
    <scope>NUCLEOTIDE SEQUENCE [LARGE SCALE GENOMIC DNA]</scope>
    <source>
        <strain evidence="3 4">DSM 43045</strain>
    </source>
</reference>
<accession>A0A4Q7M7A1</accession>
<keyword evidence="2" id="KW-0812">Transmembrane</keyword>
<name>A0A4Q7M7A1_9MICO</name>
<dbReference type="InterPro" id="IPR009339">
    <property type="entry name" value="DUF998"/>
</dbReference>
<feature type="transmembrane region" description="Helical" evidence="2">
    <location>
        <begin position="291"/>
        <end position="310"/>
    </location>
</feature>
<keyword evidence="2" id="KW-1133">Transmembrane helix</keyword>
<feature type="region of interest" description="Disordered" evidence="1">
    <location>
        <begin position="12"/>
        <end position="40"/>
    </location>
</feature>
<dbReference type="Proteomes" id="UP000293289">
    <property type="component" value="Unassembled WGS sequence"/>
</dbReference>
<organism evidence="3 4">
    <name type="scientific">Agromyces ramosus</name>
    <dbReference type="NCBI Taxonomy" id="33879"/>
    <lineage>
        <taxon>Bacteria</taxon>
        <taxon>Bacillati</taxon>
        <taxon>Actinomycetota</taxon>
        <taxon>Actinomycetes</taxon>
        <taxon>Micrococcales</taxon>
        <taxon>Microbacteriaceae</taxon>
        <taxon>Agromyces</taxon>
    </lineage>
</organism>
<dbReference type="AlphaFoldDB" id="A0A4Q7M7A1"/>
<feature type="transmembrane region" description="Helical" evidence="2">
    <location>
        <begin position="252"/>
        <end position="271"/>
    </location>
</feature>
<feature type="transmembrane region" description="Helical" evidence="2">
    <location>
        <begin position="67"/>
        <end position="88"/>
    </location>
</feature>
<dbReference type="OrthoDB" id="3225559at2"/>
<feature type="transmembrane region" description="Helical" evidence="2">
    <location>
        <begin position="322"/>
        <end position="341"/>
    </location>
</feature>
<evidence type="ECO:0000313" key="3">
    <source>
        <dbReference type="EMBL" id="RZS63401.1"/>
    </source>
</evidence>
<evidence type="ECO:0000256" key="2">
    <source>
        <dbReference type="SAM" id="Phobius"/>
    </source>
</evidence>
<gene>
    <name evidence="3" type="ORF">EV187_3303</name>
</gene>
<comment type="caution">
    <text evidence="3">The sequence shown here is derived from an EMBL/GenBank/DDBJ whole genome shotgun (WGS) entry which is preliminary data.</text>
</comment>
<evidence type="ECO:0000313" key="4">
    <source>
        <dbReference type="Proteomes" id="UP000293289"/>
    </source>
</evidence>
<feature type="transmembrane region" description="Helical" evidence="2">
    <location>
        <begin position="148"/>
        <end position="169"/>
    </location>
</feature>
<feature type="region of interest" description="Disordered" evidence="1">
    <location>
        <begin position="403"/>
        <end position="429"/>
    </location>
</feature>
<protein>
    <submittedName>
        <fullName evidence="3">Putative membrane protein</fullName>
    </submittedName>
</protein>
<feature type="transmembrane region" description="Helical" evidence="2">
    <location>
        <begin position="348"/>
        <end position="368"/>
    </location>
</feature>